<feature type="compositionally biased region" description="Basic residues" evidence="1">
    <location>
        <begin position="27"/>
        <end position="37"/>
    </location>
</feature>
<dbReference type="PANTHER" id="PTHR46818">
    <property type="entry name" value="DOMAIN-CONTAINING PROTEIN, PUTATIVE-RELATED"/>
    <property type="match status" value="1"/>
</dbReference>
<dbReference type="InterPro" id="IPR036865">
    <property type="entry name" value="CRAL-TRIO_dom_sf"/>
</dbReference>
<dbReference type="Proteomes" id="UP001162131">
    <property type="component" value="Unassembled WGS sequence"/>
</dbReference>
<sequence>MDVQSYEDIFPIHDKEENKYTPIARPSKQKSNQKKQIPKVTSSPFEEEFLYSSKEENANRTQTVSVNKPKIYDKNTNTFNCTLIQAATNIIWGDDESEDENSLLNRSMSYSFEINDPNGKRRSRSIASPRETRRNSQKMFISAAHKKVQVMDPEQIMKDGVRKIYSGVKLDPEEERVLSRFKYFLGLSNDEDKIPNSIFEGDLLALKCLNATGRDFQKTLERIKSIIEWENKEISIDEESEKILNSGMMYSFGRDKDLRPIIVINMKKIKDSKIEMHALVKACHILLKYIKNKLLIPGRVETWLLIVDLDKMNAFSYPRSKIKHIIDEMSLYYPCRLDKMIMINTPKLIRVLWKALSLFFTKSFLKKVILKNKNYKDELLKIVPRNQLECKYGGICSEKVENFFPPR</sequence>
<feature type="domain" description="CRAL-TRIO" evidence="2">
    <location>
        <begin position="239"/>
        <end position="400"/>
    </location>
</feature>
<keyword evidence="4" id="KW-1185">Reference proteome</keyword>
<evidence type="ECO:0000313" key="4">
    <source>
        <dbReference type="Proteomes" id="UP001162131"/>
    </source>
</evidence>
<dbReference type="Pfam" id="PF00650">
    <property type="entry name" value="CRAL_TRIO"/>
    <property type="match status" value="1"/>
</dbReference>
<dbReference type="SUPFAM" id="SSF52087">
    <property type="entry name" value="CRAL/TRIO domain"/>
    <property type="match status" value="1"/>
</dbReference>
<dbReference type="EMBL" id="CAJZBQ010000064">
    <property type="protein sequence ID" value="CAG9336273.1"/>
    <property type="molecule type" value="Genomic_DNA"/>
</dbReference>
<dbReference type="CDD" id="cd00170">
    <property type="entry name" value="SEC14"/>
    <property type="match status" value="1"/>
</dbReference>
<evidence type="ECO:0000259" key="2">
    <source>
        <dbReference type="PROSITE" id="PS50191"/>
    </source>
</evidence>
<accession>A0AAU9KFI9</accession>
<dbReference type="PANTHER" id="PTHR46818:SF1">
    <property type="entry name" value="CHROMOSOME UNDETERMINED SCAFFOLD_125, WHOLE GENOME SHOTGUN SEQUENCE"/>
    <property type="match status" value="1"/>
</dbReference>
<feature type="region of interest" description="Disordered" evidence="1">
    <location>
        <begin position="111"/>
        <end position="136"/>
    </location>
</feature>
<reference evidence="3" key="1">
    <citation type="submission" date="2021-09" db="EMBL/GenBank/DDBJ databases">
        <authorList>
            <consortium name="AG Swart"/>
            <person name="Singh M."/>
            <person name="Singh A."/>
            <person name="Seah K."/>
            <person name="Emmerich C."/>
        </authorList>
    </citation>
    <scope>NUCLEOTIDE SEQUENCE</scope>
    <source>
        <strain evidence="3">ATCC30299</strain>
    </source>
</reference>
<dbReference type="PROSITE" id="PS50191">
    <property type="entry name" value="CRAL_TRIO"/>
    <property type="match status" value="1"/>
</dbReference>
<dbReference type="SMART" id="SM00516">
    <property type="entry name" value="SEC14"/>
    <property type="match status" value="1"/>
</dbReference>
<evidence type="ECO:0000256" key="1">
    <source>
        <dbReference type="SAM" id="MobiDB-lite"/>
    </source>
</evidence>
<name>A0AAU9KFI9_9CILI</name>
<evidence type="ECO:0000313" key="3">
    <source>
        <dbReference type="EMBL" id="CAG9336273.1"/>
    </source>
</evidence>
<feature type="compositionally biased region" description="Basic and acidic residues" evidence="1">
    <location>
        <begin position="10"/>
        <end position="19"/>
    </location>
</feature>
<comment type="caution">
    <text evidence="3">The sequence shown here is derived from an EMBL/GenBank/DDBJ whole genome shotgun (WGS) entry which is preliminary data.</text>
</comment>
<dbReference type="AlphaFoldDB" id="A0AAU9KFI9"/>
<organism evidence="3 4">
    <name type="scientific">Blepharisma stoltei</name>
    <dbReference type="NCBI Taxonomy" id="1481888"/>
    <lineage>
        <taxon>Eukaryota</taxon>
        <taxon>Sar</taxon>
        <taxon>Alveolata</taxon>
        <taxon>Ciliophora</taxon>
        <taxon>Postciliodesmatophora</taxon>
        <taxon>Heterotrichea</taxon>
        <taxon>Heterotrichida</taxon>
        <taxon>Blepharismidae</taxon>
        <taxon>Blepharisma</taxon>
    </lineage>
</organism>
<protein>
    <recommendedName>
        <fullName evidence="2">CRAL-TRIO domain-containing protein</fullName>
    </recommendedName>
</protein>
<gene>
    <name evidence="3" type="ORF">BSTOLATCC_MIC66153</name>
</gene>
<feature type="region of interest" description="Disordered" evidence="1">
    <location>
        <begin position="1"/>
        <end position="42"/>
    </location>
</feature>
<dbReference type="InterPro" id="IPR001251">
    <property type="entry name" value="CRAL-TRIO_dom"/>
</dbReference>
<dbReference type="Gene3D" id="3.40.525.10">
    <property type="entry name" value="CRAL-TRIO lipid binding domain"/>
    <property type="match status" value="1"/>
</dbReference>
<proteinExistence type="predicted"/>